<reference evidence="2" key="1">
    <citation type="submission" date="2023-07" db="EMBL/GenBank/DDBJ databases">
        <authorList>
            <person name="Kim M.K."/>
        </authorList>
    </citation>
    <scope>NUCLEOTIDE SEQUENCE</scope>
    <source>
        <strain evidence="2">M29</strain>
    </source>
</reference>
<evidence type="ECO:0000256" key="1">
    <source>
        <dbReference type="SAM" id="SignalP"/>
    </source>
</evidence>
<keyword evidence="3" id="KW-1185">Reference proteome</keyword>
<feature type="signal peptide" evidence="1">
    <location>
        <begin position="1"/>
        <end position="30"/>
    </location>
</feature>
<gene>
    <name evidence="2" type="ORF">Q5H92_18415</name>
</gene>
<dbReference type="Proteomes" id="UP001167796">
    <property type="component" value="Unassembled WGS sequence"/>
</dbReference>
<dbReference type="RefSeq" id="WP_305013026.1">
    <property type="nucleotide sequence ID" value="NZ_JAUQSX010000010.1"/>
</dbReference>
<protein>
    <submittedName>
        <fullName evidence="2">Uncharacterized protein</fullName>
    </submittedName>
</protein>
<comment type="caution">
    <text evidence="2">The sequence shown here is derived from an EMBL/GenBank/DDBJ whole genome shotgun (WGS) entry which is preliminary data.</text>
</comment>
<sequence length="490" mass="53514">MIQSHVKNLMQRACLLGTLGLALASTPALAQKVKSTPFSYLPEQGTDRYDMRVPRKTLPLADGSGFVILAHQSAGGYAVERYDADLKKQWSTTIPVTPGETLEAFGRGDKQALVVLHHKDDAGQNLAVVAVNLQSGQRSPAKVVMGVSPRDRRPGVSISPDGSRLLAFRYLTYGQQVKSIAATLFDQNVLQLEEKSYDFRDVGDFFSPAVHVANDGTQYVTLVSDGMKKLTVRRYLPGTNKDVKVLGVPVGGVFGGRPVTVRDTKFTVLNDGSLYAAALCADYATGEYYSLKVVKYDFSGNGDMKFSPEFRFTPAYLAEVSKASGLDVKRLDDVYLADLLLTADKQLVVVAEKHFEEGGSEAPVHARELHLFGYNEFGAPTWHSLVAKDQVAPAVDAYTGIGYRAAVFGNTVQLLTLENINKKSDLYLRRVNAQTGVVSLPERLKLNVADDQQLAYVKDFTAWLGEKTIVGVSRPSKKSAALQLEKIVVK</sequence>
<evidence type="ECO:0000313" key="3">
    <source>
        <dbReference type="Proteomes" id="UP001167796"/>
    </source>
</evidence>
<accession>A0ABT9AER0</accession>
<keyword evidence="1" id="KW-0732">Signal</keyword>
<proteinExistence type="predicted"/>
<name>A0ABT9AER0_9BACT</name>
<evidence type="ECO:0000313" key="2">
    <source>
        <dbReference type="EMBL" id="MDO7848348.1"/>
    </source>
</evidence>
<organism evidence="2 3">
    <name type="scientific">Hymenobacter mellowenesis</name>
    <dbReference type="NCBI Taxonomy" id="3063995"/>
    <lineage>
        <taxon>Bacteria</taxon>
        <taxon>Pseudomonadati</taxon>
        <taxon>Bacteroidota</taxon>
        <taxon>Cytophagia</taxon>
        <taxon>Cytophagales</taxon>
        <taxon>Hymenobacteraceae</taxon>
        <taxon>Hymenobacter</taxon>
    </lineage>
</organism>
<feature type="chain" id="PRO_5046588202" evidence="1">
    <location>
        <begin position="31"/>
        <end position="490"/>
    </location>
</feature>
<dbReference type="EMBL" id="JAUQSX010000010">
    <property type="protein sequence ID" value="MDO7848348.1"/>
    <property type="molecule type" value="Genomic_DNA"/>
</dbReference>